<comment type="caution">
    <text evidence="1">The sequence shown here is derived from an EMBL/GenBank/DDBJ whole genome shotgun (WGS) entry which is preliminary data.</text>
</comment>
<gene>
    <name evidence="1" type="primary">g10318</name>
    <name evidence="1" type="ORF">NpPPO83_00010318</name>
</gene>
<proteinExistence type="predicted"/>
<keyword evidence="2" id="KW-1185">Reference proteome</keyword>
<sequence length="181" mass="19677">MEAKEKQARMRHTARAFTTALLAAPPPSTLLSRFFTPTNPSIHEHGPAWSTAALPFLGRPFVGAAACETYFALLTASLRMTLDERSFPGEEGFVVDGSAATVAVRGRGAFESVATGRRWREEFVYVLGGWDGRGERFASWDVWADPLSAWVAVQEGEVEGWPRGEFAREGAGCRVGAEGKV</sequence>
<organism evidence="1 2">
    <name type="scientific">Neofusicoccum parvum</name>
    <dbReference type="NCBI Taxonomy" id="310453"/>
    <lineage>
        <taxon>Eukaryota</taxon>
        <taxon>Fungi</taxon>
        <taxon>Dikarya</taxon>
        <taxon>Ascomycota</taxon>
        <taxon>Pezizomycotina</taxon>
        <taxon>Dothideomycetes</taxon>
        <taxon>Dothideomycetes incertae sedis</taxon>
        <taxon>Botryosphaeriales</taxon>
        <taxon>Botryosphaeriaceae</taxon>
        <taxon>Neofusicoccum</taxon>
    </lineage>
</organism>
<dbReference type="Proteomes" id="UP001165186">
    <property type="component" value="Unassembled WGS sequence"/>
</dbReference>
<reference evidence="1" key="1">
    <citation type="submission" date="2024-09" db="EMBL/GenBank/DDBJ databases">
        <title>Draft Genome Sequences of Neofusicoccum parvum.</title>
        <authorList>
            <person name="Ashida A."/>
            <person name="Camagna M."/>
            <person name="Tanaka A."/>
            <person name="Takemoto D."/>
        </authorList>
    </citation>
    <scope>NUCLEOTIDE SEQUENCE</scope>
    <source>
        <strain evidence="1">PPO83</strain>
    </source>
</reference>
<name>A0ACB5RPQ2_9PEZI</name>
<evidence type="ECO:0000313" key="2">
    <source>
        <dbReference type="Proteomes" id="UP001165186"/>
    </source>
</evidence>
<dbReference type="EMBL" id="BSXG01000002">
    <property type="protein sequence ID" value="GME22463.1"/>
    <property type="molecule type" value="Genomic_DNA"/>
</dbReference>
<protein>
    <submittedName>
        <fullName evidence="1">Uncharacterized protein K452DRAFT_283098</fullName>
    </submittedName>
</protein>
<evidence type="ECO:0000313" key="1">
    <source>
        <dbReference type="EMBL" id="GME22463.1"/>
    </source>
</evidence>
<accession>A0ACB5RPQ2</accession>